<dbReference type="AlphaFoldDB" id="A0A7X6F8L0"/>
<protein>
    <submittedName>
        <fullName evidence="2">Uncharacterized protein</fullName>
    </submittedName>
</protein>
<name>A0A7X6F8L0_9HYPH</name>
<evidence type="ECO:0000256" key="1">
    <source>
        <dbReference type="SAM" id="MobiDB-lite"/>
    </source>
</evidence>
<sequence>MRQQTKSFIVERKPSRKPKADAPKPSIWGKLAQKRPPLSPIAPFKLERTNEKKTTSFGSRLSVVSPGSHQSGTRIS</sequence>
<organism evidence="2 3">
    <name type="scientific">Rhizobium phaseoli</name>
    <dbReference type="NCBI Taxonomy" id="396"/>
    <lineage>
        <taxon>Bacteria</taxon>
        <taxon>Pseudomonadati</taxon>
        <taxon>Pseudomonadota</taxon>
        <taxon>Alphaproteobacteria</taxon>
        <taxon>Hyphomicrobiales</taxon>
        <taxon>Rhizobiaceae</taxon>
        <taxon>Rhizobium/Agrobacterium group</taxon>
        <taxon>Rhizobium</taxon>
    </lineage>
</organism>
<feature type="region of interest" description="Disordered" evidence="1">
    <location>
        <begin position="1"/>
        <end position="76"/>
    </location>
</feature>
<feature type="compositionally biased region" description="Polar residues" evidence="1">
    <location>
        <begin position="65"/>
        <end position="76"/>
    </location>
</feature>
<accession>A0A7X6F8L0</accession>
<keyword evidence="2" id="KW-0614">Plasmid</keyword>
<gene>
    <name evidence="2" type="ORF">HER27_031770</name>
</gene>
<dbReference type="Proteomes" id="UP000540266">
    <property type="component" value="Plasmid pBS3d"/>
</dbReference>
<dbReference type="RefSeq" id="WP_167860756.1">
    <property type="nucleotide sequence ID" value="NZ_CP064935.1"/>
</dbReference>
<evidence type="ECO:0000313" key="3">
    <source>
        <dbReference type="Proteomes" id="UP000540266"/>
    </source>
</evidence>
<feature type="compositionally biased region" description="Basic and acidic residues" evidence="1">
    <location>
        <begin position="45"/>
        <end position="54"/>
    </location>
</feature>
<reference evidence="2 3" key="1">
    <citation type="submission" date="2020-11" db="EMBL/GenBank/DDBJ databases">
        <title>Indigenous Rhizobia Nodulating Common beans in Western Kenya.</title>
        <authorList>
            <person name="Wekesa C.S."/>
            <person name="Oelmueller R."/>
            <person name="Furch A.C."/>
        </authorList>
    </citation>
    <scope>NUCLEOTIDE SEQUENCE [LARGE SCALE GENOMIC DNA]</scope>
    <source>
        <strain evidence="3">BS3</strain>
        <plasmid evidence="2 3">pBS3d</plasmid>
    </source>
</reference>
<evidence type="ECO:0000313" key="2">
    <source>
        <dbReference type="EMBL" id="QPK13253.1"/>
    </source>
</evidence>
<proteinExistence type="predicted"/>
<geneLocation type="plasmid" evidence="2 3">
    <name>pBS3d</name>
</geneLocation>
<dbReference type="EMBL" id="CP064935">
    <property type="protein sequence ID" value="QPK13253.1"/>
    <property type="molecule type" value="Genomic_DNA"/>
</dbReference>
<feature type="compositionally biased region" description="Basic and acidic residues" evidence="1">
    <location>
        <begin position="9"/>
        <end position="22"/>
    </location>
</feature>